<keyword evidence="1" id="KW-0812">Transmembrane</keyword>
<organism evidence="2">
    <name type="scientific">bioreactor metagenome</name>
    <dbReference type="NCBI Taxonomy" id="1076179"/>
    <lineage>
        <taxon>unclassified sequences</taxon>
        <taxon>metagenomes</taxon>
        <taxon>ecological metagenomes</taxon>
    </lineage>
</organism>
<proteinExistence type="predicted"/>
<reference evidence="2" key="1">
    <citation type="submission" date="2019-08" db="EMBL/GenBank/DDBJ databases">
        <authorList>
            <person name="Kucharzyk K."/>
            <person name="Murdoch R.W."/>
            <person name="Higgins S."/>
            <person name="Loffler F."/>
        </authorList>
    </citation>
    <scope>NUCLEOTIDE SEQUENCE</scope>
</reference>
<keyword evidence="1" id="KW-0472">Membrane</keyword>
<comment type="caution">
    <text evidence="2">The sequence shown here is derived from an EMBL/GenBank/DDBJ whole genome shotgun (WGS) entry which is preliminary data.</text>
</comment>
<protein>
    <submittedName>
        <fullName evidence="2">Uncharacterized protein</fullName>
    </submittedName>
</protein>
<gene>
    <name evidence="2" type="ORF">SDC9_202015</name>
</gene>
<keyword evidence="1" id="KW-1133">Transmembrane helix</keyword>
<accession>A0A645ISH5</accession>
<feature type="transmembrane region" description="Helical" evidence="1">
    <location>
        <begin position="59"/>
        <end position="79"/>
    </location>
</feature>
<evidence type="ECO:0000313" key="2">
    <source>
        <dbReference type="EMBL" id="MPN54345.1"/>
    </source>
</evidence>
<name>A0A645ISH5_9ZZZZ</name>
<sequence length="89" mass="9811">MEQKEDTLKKAFDALAQDSLPTQAQKEMMLHRILAGSAQENATGFEKLKQMVVSYPWRAAFAVSAVQAVVFTLIFGTQYTNLLLGFLGG</sequence>
<dbReference type="AlphaFoldDB" id="A0A645ISH5"/>
<evidence type="ECO:0000256" key="1">
    <source>
        <dbReference type="SAM" id="Phobius"/>
    </source>
</evidence>
<dbReference type="EMBL" id="VSSQ01122486">
    <property type="protein sequence ID" value="MPN54345.1"/>
    <property type="molecule type" value="Genomic_DNA"/>
</dbReference>